<dbReference type="PANTHER" id="PTHR11610:SF190">
    <property type="entry name" value="VITELLOGENIN-3-LIKE PROTEIN"/>
    <property type="match status" value="1"/>
</dbReference>
<dbReference type="InterPro" id="IPR000734">
    <property type="entry name" value="TAG_lipase"/>
</dbReference>
<dbReference type="SUPFAM" id="SSF53474">
    <property type="entry name" value="alpha/beta-Hydrolases"/>
    <property type="match status" value="1"/>
</dbReference>
<reference evidence="6" key="1">
    <citation type="journal article" date="2023" name="Insect Mol. Biol.">
        <title>Genome sequencing provides insights into the evolution of gene families encoding plant cell wall-degrading enzymes in longhorned beetles.</title>
        <authorList>
            <person name="Shin N.R."/>
            <person name="Okamura Y."/>
            <person name="Kirsch R."/>
            <person name="Pauchet Y."/>
        </authorList>
    </citation>
    <scope>NUCLEOTIDE SEQUENCE</scope>
    <source>
        <strain evidence="6">MMC_N1</strain>
    </source>
</reference>
<evidence type="ECO:0000313" key="7">
    <source>
        <dbReference type="Proteomes" id="UP001162164"/>
    </source>
</evidence>
<gene>
    <name evidence="6" type="ORF">NQ317_012915</name>
</gene>
<dbReference type="CDD" id="cd00707">
    <property type="entry name" value="Pancreat_lipase_like"/>
    <property type="match status" value="1"/>
</dbReference>
<dbReference type="InterPro" id="IPR002334">
    <property type="entry name" value="Allerg_PlipaseA1"/>
</dbReference>
<dbReference type="PRINTS" id="PR00825">
    <property type="entry name" value="DOLALLERGEN"/>
</dbReference>
<dbReference type="PRINTS" id="PR00821">
    <property type="entry name" value="TAGLIPASE"/>
</dbReference>
<dbReference type="Pfam" id="PF00151">
    <property type="entry name" value="Lipase"/>
    <property type="match status" value="1"/>
</dbReference>
<evidence type="ECO:0000259" key="5">
    <source>
        <dbReference type="Pfam" id="PF00151"/>
    </source>
</evidence>
<evidence type="ECO:0000313" key="6">
    <source>
        <dbReference type="EMBL" id="KAJ8974935.1"/>
    </source>
</evidence>
<name>A0ABQ9J9T9_9CUCU</name>
<evidence type="ECO:0000256" key="4">
    <source>
        <dbReference type="RuleBase" id="RU004262"/>
    </source>
</evidence>
<protein>
    <recommendedName>
        <fullName evidence="5">Lipase domain-containing protein</fullName>
    </recommendedName>
</protein>
<dbReference type="Proteomes" id="UP001162164">
    <property type="component" value="Unassembled WGS sequence"/>
</dbReference>
<dbReference type="InterPro" id="IPR033906">
    <property type="entry name" value="Lipase_N"/>
</dbReference>
<accession>A0ABQ9J9T9</accession>
<dbReference type="InterPro" id="IPR013818">
    <property type="entry name" value="Lipase"/>
</dbReference>
<keyword evidence="7" id="KW-1185">Reference proteome</keyword>
<dbReference type="PANTHER" id="PTHR11610">
    <property type="entry name" value="LIPASE"/>
    <property type="match status" value="1"/>
</dbReference>
<comment type="caution">
    <text evidence="6">The sequence shown here is derived from an EMBL/GenBank/DDBJ whole genome shotgun (WGS) entry which is preliminary data.</text>
</comment>
<evidence type="ECO:0000256" key="2">
    <source>
        <dbReference type="ARBA" id="ARBA00010701"/>
    </source>
</evidence>
<evidence type="ECO:0000256" key="3">
    <source>
        <dbReference type="ARBA" id="ARBA00022525"/>
    </source>
</evidence>
<sequence length="304" mass="33923">MSYLLIEKEGLFHIEDLRNSKIQARALATDITYYFYTQSINSSNGIPLYNIEENLPKDVFHPDKEVIVAIHGWQNDFSSPFATNIKLAILNKYDVNFIIVDWGRIAKMNYVTAKYSVQEIGKYVGSFIENLASTYDVPLWRITVISHSLGAHIAGVAGTVLKGKIGQIIGLDPAGPLVSITDLAYRLDPSDAQFVQVIHTNGGLLGLSSSIGHTDYYPNGGKRQPGCGFDITGSCAHSRSYLYYTESIGNNQFISRECSNYHEFFWRRCHGRFSFMGGYDTHKGITGDFYLNTNGRPPYAKGDA</sequence>
<feature type="domain" description="Lipase" evidence="5">
    <location>
        <begin position="23"/>
        <end position="299"/>
    </location>
</feature>
<evidence type="ECO:0000256" key="1">
    <source>
        <dbReference type="ARBA" id="ARBA00004613"/>
    </source>
</evidence>
<organism evidence="6 7">
    <name type="scientific">Molorchus minor</name>
    <dbReference type="NCBI Taxonomy" id="1323400"/>
    <lineage>
        <taxon>Eukaryota</taxon>
        <taxon>Metazoa</taxon>
        <taxon>Ecdysozoa</taxon>
        <taxon>Arthropoda</taxon>
        <taxon>Hexapoda</taxon>
        <taxon>Insecta</taxon>
        <taxon>Pterygota</taxon>
        <taxon>Neoptera</taxon>
        <taxon>Endopterygota</taxon>
        <taxon>Coleoptera</taxon>
        <taxon>Polyphaga</taxon>
        <taxon>Cucujiformia</taxon>
        <taxon>Chrysomeloidea</taxon>
        <taxon>Cerambycidae</taxon>
        <taxon>Lamiinae</taxon>
        <taxon>Monochamini</taxon>
        <taxon>Molorchus</taxon>
    </lineage>
</organism>
<comment type="similarity">
    <text evidence="2 4">Belongs to the AB hydrolase superfamily. Lipase family.</text>
</comment>
<dbReference type="Gene3D" id="3.40.50.1820">
    <property type="entry name" value="alpha/beta hydrolase"/>
    <property type="match status" value="1"/>
</dbReference>
<dbReference type="EMBL" id="JAPWTJ010000906">
    <property type="protein sequence ID" value="KAJ8974935.1"/>
    <property type="molecule type" value="Genomic_DNA"/>
</dbReference>
<keyword evidence="3" id="KW-0964">Secreted</keyword>
<proteinExistence type="inferred from homology"/>
<dbReference type="InterPro" id="IPR029058">
    <property type="entry name" value="AB_hydrolase_fold"/>
</dbReference>
<comment type="subcellular location">
    <subcellularLocation>
        <location evidence="1">Secreted</location>
    </subcellularLocation>
</comment>